<keyword evidence="3" id="KW-0812">Transmembrane</keyword>
<feature type="region of interest" description="Disordered" evidence="2">
    <location>
        <begin position="293"/>
        <end position="368"/>
    </location>
</feature>
<keyword evidence="3" id="KW-0472">Membrane</keyword>
<dbReference type="AlphaFoldDB" id="L7F115"/>
<dbReference type="Gene3D" id="1.20.120.330">
    <property type="entry name" value="Nucleotidyltransferases domain 2"/>
    <property type="match status" value="1"/>
</dbReference>
<evidence type="ECO:0000313" key="5">
    <source>
        <dbReference type="Proteomes" id="UP000010931"/>
    </source>
</evidence>
<organism evidence="4 5">
    <name type="scientific">Streptomyces turgidiscabies (strain Car8)</name>
    <dbReference type="NCBI Taxonomy" id="698760"/>
    <lineage>
        <taxon>Bacteria</taxon>
        <taxon>Bacillati</taxon>
        <taxon>Actinomycetota</taxon>
        <taxon>Actinomycetes</taxon>
        <taxon>Kitasatosporales</taxon>
        <taxon>Streptomycetaceae</taxon>
        <taxon>Streptomyces</taxon>
    </lineage>
</organism>
<dbReference type="STRING" id="85558.T45_07301"/>
<evidence type="ECO:0000256" key="1">
    <source>
        <dbReference type="SAM" id="Coils"/>
    </source>
</evidence>
<feature type="coiled-coil region" evidence="1">
    <location>
        <begin position="58"/>
        <end position="113"/>
    </location>
</feature>
<protein>
    <submittedName>
        <fullName evidence="4">Uncharacterized protein</fullName>
    </submittedName>
</protein>
<feature type="region of interest" description="Disordered" evidence="2">
    <location>
        <begin position="117"/>
        <end position="150"/>
    </location>
</feature>
<accession>L7F115</accession>
<dbReference type="Proteomes" id="UP000010931">
    <property type="component" value="Unassembled WGS sequence"/>
</dbReference>
<keyword evidence="1" id="KW-0175">Coiled coil</keyword>
<evidence type="ECO:0000313" key="4">
    <source>
        <dbReference type="EMBL" id="ELP64280.1"/>
    </source>
</evidence>
<keyword evidence="3" id="KW-1133">Transmembrane helix</keyword>
<feature type="compositionally biased region" description="Basic and acidic residues" evidence="2">
    <location>
        <begin position="326"/>
        <end position="357"/>
    </location>
</feature>
<feature type="region of interest" description="Disordered" evidence="2">
    <location>
        <begin position="1"/>
        <end position="24"/>
    </location>
</feature>
<name>L7F115_STRT8</name>
<evidence type="ECO:0000256" key="2">
    <source>
        <dbReference type="SAM" id="MobiDB-lite"/>
    </source>
</evidence>
<feature type="compositionally biased region" description="Basic and acidic residues" evidence="2">
    <location>
        <begin position="117"/>
        <end position="137"/>
    </location>
</feature>
<dbReference type="EMBL" id="AEJB01000465">
    <property type="protein sequence ID" value="ELP64280.1"/>
    <property type="molecule type" value="Genomic_DNA"/>
</dbReference>
<evidence type="ECO:0000256" key="3">
    <source>
        <dbReference type="SAM" id="Phobius"/>
    </source>
</evidence>
<sequence>MARPKDWHPLRESDPVPGDPEGVRSQVTHMKKIAEFLRTQAAALTAMADADNLKGQYAEKLGEDARGLGRKLDEAEDRYREVKGHLSNWADELQEFQRKADQALGDAQDAQRIIDRHTAKAHDKTASEEKKDGESGKDGGAPTEDPELMRAKEDLEDARKRVNTAAGDYEERAGHFAGKIRSSIDDDMKDSWWNDVKAWVADAEWLGDWAEYLSWAATIVGIAAMFFPFLGPLALALTIAVALIHLVQALTGNGSWFDVVMDIGALKMARNGIRAAKAVKALQATSRKTAAGLAKDRAASQAARGNAGARNTAARAGRKRGGTSGKNREAARARRLRMEGENRAVGKRASDEVRDADMPQVSAQETAGALGDKALGRQMKDINKLRDEYPDSSILANNARQAARHTDVIRGSWGVSTVLDAADKSGDAISGGEYGRMKGGMTAPVGSQW</sequence>
<comment type="caution">
    <text evidence="4">The sequence shown here is derived from an EMBL/GenBank/DDBJ whole genome shotgun (WGS) entry which is preliminary data.</text>
</comment>
<keyword evidence="5" id="KW-1185">Reference proteome</keyword>
<gene>
    <name evidence="4" type="ORF">STRTUCAR8_04614</name>
</gene>
<reference evidence="4 5" key="1">
    <citation type="journal article" date="2011" name="Plasmid">
        <title>Streptomyces turgidiscabies Car8 contains a modular pathogenicity island that shares virulence genes with other actinobacterial plant pathogens.</title>
        <authorList>
            <person name="Huguet-Tapia J.C."/>
            <person name="Badger J.H."/>
            <person name="Loria R."/>
            <person name="Pettis G.S."/>
        </authorList>
    </citation>
    <scope>NUCLEOTIDE SEQUENCE [LARGE SCALE GENOMIC DNA]</scope>
    <source>
        <strain evidence="4 5">Car8</strain>
    </source>
</reference>
<feature type="compositionally biased region" description="Basic and acidic residues" evidence="2">
    <location>
        <begin position="1"/>
        <end position="14"/>
    </location>
</feature>
<proteinExistence type="predicted"/>
<feature type="transmembrane region" description="Helical" evidence="3">
    <location>
        <begin position="212"/>
        <end position="230"/>
    </location>
</feature>
<feature type="compositionally biased region" description="Low complexity" evidence="2">
    <location>
        <begin position="299"/>
        <end position="315"/>
    </location>
</feature>
<dbReference type="PATRIC" id="fig|698760.3.peg.6878"/>